<dbReference type="InterPro" id="IPR036864">
    <property type="entry name" value="Zn2-C6_fun-type_DNA-bd_sf"/>
</dbReference>
<keyword evidence="2" id="KW-0238">DNA-binding</keyword>
<dbReference type="GO" id="GO:0003677">
    <property type="term" value="F:DNA binding"/>
    <property type="evidence" value="ECO:0007669"/>
    <property type="project" value="UniProtKB-KW"/>
</dbReference>
<feature type="compositionally biased region" description="Basic residues" evidence="5">
    <location>
        <begin position="40"/>
        <end position="52"/>
    </location>
</feature>
<dbReference type="GO" id="GO:0008270">
    <property type="term" value="F:zinc ion binding"/>
    <property type="evidence" value="ECO:0007669"/>
    <property type="project" value="InterPro"/>
</dbReference>
<evidence type="ECO:0000256" key="2">
    <source>
        <dbReference type="ARBA" id="ARBA00023125"/>
    </source>
</evidence>
<dbReference type="GO" id="GO:0000981">
    <property type="term" value="F:DNA-binding transcription factor activity, RNA polymerase II-specific"/>
    <property type="evidence" value="ECO:0007669"/>
    <property type="project" value="InterPro"/>
</dbReference>
<keyword evidence="1" id="KW-0805">Transcription regulation</keyword>
<name>A0A3A2ZJ34_9EURO</name>
<keyword evidence="3" id="KW-0804">Transcription</keyword>
<dbReference type="Gene3D" id="4.10.240.10">
    <property type="entry name" value="Zn(2)-C6 fungal-type DNA-binding domain"/>
    <property type="match status" value="1"/>
</dbReference>
<evidence type="ECO:0000256" key="3">
    <source>
        <dbReference type="ARBA" id="ARBA00023163"/>
    </source>
</evidence>
<dbReference type="OrthoDB" id="4137815at2759"/>
<dbReference type="AlphaFoldDB" id="A0A3A2ZJ34"/>
<evidence type="ECO:0000313" key="7">
    <source>
        <dbReference type="Proteomes" id="UP000266188"/>
    </source>
</evidence>
<accession>A0A3A2ZJ34</accession>
<sequence length="466" mass="52243">MPSSAACDRCYSLKSRCLPGPEGNCYRCYRLHQLCTFSRQRGKRGPKPKIFKGHPSQSTHEHGLLSASVTTPRDLSNVAPRQENDDAADESMQEPPRTMISRHESLHIRVSEDTALSICTFFSFGPQLSMDMYRTLKARVAEAPLLLLSPYGAVTRVFLRCSSNQTPCSDTDWSNCASALQTLRNASITKVEHVGSFLSLGLSLVTFHRLISGISASTICRFTLLLIRPFYYSGQLADPDPMGLLCLIFLDTTQSLFRARVPIIEYRVRDPFLVDPHAGLCGPLLPLLYRVCLLGAAIRTGDSHISPECFDNLRKELDNWSPNISHAVLGRLSEEENLLLIMQANLHRVGALLFLHRLRYPFGERDDEAQDLSRSIINDMEHCLAVTGHHPPNITLVLLVAGAELLDGSGRQEIQSLISRILGSNFYPFIPNLRLFLRRVWAGRDQGTARYLFHLFDEDPELSIPL</sequence>
<keyword evidence="4" id="KW-0539">Nucleus</keyword>
<evidence type="ECO:0000313" key="6">
    <source>
        <dbReference type="EMBL" id="RJE22560.1"/>
    </source>
</evidence>
<protein>
    <submittedName>
        <fullName evidence="6">GAL4</fullName>
    </submittedName>
</protein>
<dbReference type="Pfam" id="PF11951">
    <property type="entry name" value="Fungal_trans_2"/>
    <property type="match status" value="1"/>
</dbReference>
<feature type="region of interest" description="Disordered" evidence="5">
    <location>
        <begin position="40"/>
        <end position="95"/>
    </location>
</feature>
<keyword evidence="7" id="KW-1185">Reference proteome</keyword>
<evidence type="ECO:0000256" key="1">
    <source>
        <dbReference type="ARBA" id="ARBA00023015"/>
    </source>
</evidence>
<dbReference type="EMBL" id="MVGC01000162">
    <property type="protein sequence ID" value="RJE22560.1"/>
    <property type="molecule type" value="Genomic_DNA"/>
</dbReference>
<dbReference type="SUPFAM" id="SSF57701">
    <property type="entry name" value="Zn2/Cys6 DNA-binding domain"/>
    <property type="match status" value="1"/>
</dbReference>
<evidence type="ECO:0000256" key="5">
    <source>
        <dbReference type="SAM" id="MobiDB-lite"/>
    </source>
</evidence>
<proteinExistence type="predicted"/>
<comment type="caution">
    <text evidence="6">The sequence shown here is derived from an EMBL/GenBank/DDBJ whole genome shotgun (WGS) entry which is preliminary data.</text>
</comment>
<dbReference type="Proteomes" id="UP000266188">
    <property type="component" value="Unassembled WGS sequence"/>
</dbReference>
<evidence type="ECO:0000256" key="4">
    <source>
        <dbReference type="ARBA" id="ARBA00023242"/>
    </source>
</evidence>
<dbReference type="InterPro" id="IPR021858">
    <property type="entry name" value="Fun_TF"/>
</dbReference>
<organism evidence="6 7">
    <name type="scientific">Aspergillus sclerotialis</name>
    <dbReference type="NCBI Taxonomy" id="2070753"/>
    <lineage>
        <taxon>Eukaryota</taxon>
        <taxon>Fungi</taxon>
        <taxon>Dikarya</taxon>
        <taxon>Ascomycota</taxon>
        <taxon>Pezizomycotina</taxon>
        <taxon>Eurotiomycetes</taxon>
        <taxon>Eurotiomycetidae</taxon>
        <taxon>Eurotiales</taxon>
        <taxon>Aspergillaceae</taxon>
        <taxon>Aspergillus</taxon>
        <taxon>Aspergillus subgen. Polypaecilum</taxon>
    </lineage>
</organism>
<reference evidence="7" key="1">
    <citation type="submission" date="2017-02" db="EMBL/GenBank/DDBJ databases">
        <authorList>
            <person name="Tafer H."/>
            <person name="Lopandic K."/>
        </authorList>
    </citation>
    <scope>NUCLEOTIDE SEQUENCE [LARGE SCALE GENOMIC DNA]</scope>
    <source>
        <strain evidence="7">CBS 366.77</strain>
    </source>
</reference>
<gene>
    <name evidence="6" type="ORF">PHISCL_05106</name>
</gene>